<dbReference type="EMBL" id="CM042056">
    <property type="protein sequence ID" value="KAI3698244.1"/>
    <property type="molecule type" value="Genomic_DNA"/>
</dbReference>
<protein>
    <submittedName>
        <fullName evidence="1">Uncharacterized protein</fullName>
    </submittedName>
</protein>
<reference evidence="1 2" key="2">
    <citation type="journal article" date="2022" name="Mol. Ecol. Resour.">
        <title>The genomes of chicory, endive, great burdock and yacon provide insights into Asteraceae paleo-polyploidization history and plant inulin production.</title>
        <authorList>
            <person name="Fan W."/>
            <person name="Wang S."/>
            <person name="Wang H."/>
            <person name="Wang A."/>
            <person name="Jiang F."/>
            <person name="Liu H."/>
            <person name="Zhao H."/>
            <person name="Xu D."/>
            <person name="Zhang Y."/>
        </authorList>
    </citation>
    <scope>NUCLEOTIDE SEQUENCE [LARGE SCALE GENOMIC DNA]</scope>
    <source>
        <strain evidence="2">cv. Niubang</strain>
    </source>
</reference>
<name>A0ACB8ZLQ4_ARCLA</name>
<organism evidence="1 2">
    <name type="scientific">Arctium lappa</name>
    <name type="common">Greater burdock</name>
    <name type="synonym">Lappa major</name>
    <dbReference type="NCBI Taxonomy" id="4217"/>
    <lineage>
        <taxon>Eukaryota</taxon>
        <taxon>Viridiplantae</taxon>
        <taxon>Streptophyta</taxon>
        <taxon>Embryophyta</taxon>
        <taxon>Tracheophyta</taxon>
        <taxon>Spermatophyta</taxon>
        <taxon>Magnoliopsida</taxon>
        <taxon>eudicotyledons</taxon>
        <taxon>Gunneridae</taxon>
        <taxon>Pentapetalae</taxon>
        <taxon>asterids</taxon>
        <taxon>campanulids</taxon>
        <taxon>Asterales</taxon>
        <taxon>Asteraceae</taxon>
        <taxon>Carduoideae</taxon>
        <taxon>Cardueae</taxon>
        <taxon>Arctiinae</taxon>
        <taxon>Arctium</taxon>
    </lineage>
</organism>
<evidence type="ECO:0000313" key="2">
    <source>
        <dbReference type="Proteomes" id="UP001055879"/>
    </source>
</evidence>
<evidence type="ECO:0000313" key="1">
    <source>
        <dbReference type="EMBL" id="KAI3698244.1"/>
    </source>
</evidence>
<reference evidence="2" key="1">
    <citation type="journal article" date="2022" name="Mol. Ecol. Resour.">
        <title>The genomes of chicory, endive, great burdock and yacon provide insights into Asteraceae palaeo-polyploidization history and plant inulin production.</title>
        <authorList>
            <person name="Fan W."/>
            <person name="Wang S."/>
            <person name="Wang H."/>
            <person name="Wang A."/>
            <person name="Jiang F."/>
            <person name="Liu H."/>
            <person name="Zhao H."/>
            <person name="Xu D."/>
            <person name="Zhang Y."/>
        </authorList>
    </citation>
    <scope>NUCLEOTIDE SEQUENCE [LARGE SCALE GENOMIC DNA]</scope>
    <source>
        <strain evidence="2">cv. Niubang</strain>
    </source>
</reference>
<comment type="caution">
    <text evidence="1">The sequence shown here is derived from an EMBL/GenBank/DDBJ whole genome shotgun (WGS) entry which is preliminary data.</text>
</comment>
<sequence>MPLVRVEVRNEYGLGMPELYTETKGEDPKAVLQVVSVAGLVGILRQLGDLSDQSSKQKRMNEVLLHIHAYLQLHINILKLCLSWMLQMDTFAAEVFHGIQEQVLITSSRSEKLGERLYNVEAALPLLEKAILSQRSHLHFAYTSGSQWHTRLRTEQNHFIYSDLPLCIMDSYEGCHDPPRLHKLDKFDTDGRGSCFKRYSDPTYLRRASAGPCGTRLQSAQGEKKAQRSKKERSLARHRDMTRDAPIFMHDGGMDLPSRNCTGKTSHSLDVSTIHVSSKSGIEHKEPEMEDCLTSFNSRNGSGFIECIFHPRYSTQSEENETKEMSSDSIEQQNAYLGLAPFHENYGVSDEIVENSSNSHEGSAPRWSFVTWDEKLEIVESTEILCTEDELDAKESEELSTRVDLIDFDFHDDHLALSVTPNEIAGDMHHYMGALNIIASGSETNACCQTKRELKQYSSLNNKDVDGKLKESNLDDRSMNFESHVPESTYSTTAMSSKQISYESQINAHMISNSKSDLLENTDEATLPQVAGTSLISLTCTDNFISEKPDTNVGPVVSNELFSSSSRLDSSSKQIITRYGSPKKPLSTSGLHTNPIMFWTNGGLLGLAPSKPPDFGVVGQDDLVQQEHTIEDDEHVARADTVGNSSKYSKFPGGNSSSHFCNASSRTAPAATDGPIAKSVKENGISSSRIFDLRNRLFVNGLQRQVSFVEDEKTQTAMGKPLREEFGDGSSPPLEHMRRISFQAMDGCKLKLKFCNWHGSMFELAHESETDSDNTFYRSPYASDECHSESNSEQWDSPTRSRKEDDDGFISSSSYDDGLDTCRAYSTVKRINHKQQQQQNECNHRRYYSTTNLNTSKCSPFYDFIQNTF</sequence>
<accession>A0ACB8ZLQ4</accession>
<gene>
    <name evidence="1" type="ORF">L6452_31357</name>
</gene>
<proteinExistence type="predicted"/>
<dbReference type="Proteomes" id="UP001055879">
    <property type="component" value="Linkage Group LG10"/>
</dbReference>
<keyword evidence="2" id="KW-1185">Reference proteome</keyword>